<keyword evidence="8" id="KW-1185">Reference proteome</keyword>
<feature type="compositionally biased region" description="Gly residues" evidence="5">
    <location>
        <begin position="450"/>
        <end position="463"/>
    </location>
</feature>
<accession>A0A835XZF5</accession>
<dbReference type="GO" id="GO:0008270">
    <property type="term" value="F:zinc ion binding"/>
    <property type="evidence" value="ECO:0007669"/>
    <property type="project" value="UniProtKB-KW"/>
</dbReference>
<evidence type="ECO:0000259" key="6">
    <source>
        <dbReference type="PROSITE" id="PS50865"/>
    </source>
</evidence>
<name>A0A835XZF5_9CHLO</name>
<keyword evidence="1" id="KW-0479">Metal-binding</keyword>
<dbReference type="SUPFAM" id="SSF144232">
    <property type="entry name" value="HIT/MYND zinc finger-like"/>
    <property type="match status" value="1"/>
</dbReference>
<feature type="compositionally biased region" description="Basic and acidic residues" evidence="5">
    <location>
        <begin position="320"/>
        <end position="355"/>
    </location>
</feature>
<evidence type="ECO:0000313" key="7">
    <source>
        <dbReference type="EMBL" id="KAG2492554.1"/>
    </source>
</evidence>
<keyword evidence="3" id="KW-0862">Zinc</keyword>
<dbReference type="Gene3D" id="6.10.140.2220">
    <property type="match status" value="1"/>
</dbReference>
<evidence type="ECO:0000256" key="4">
    <source>
        <dbReference type="PROSITE-ProRule" id="PRU00134"/>
    </source>
</evidence>
<dbReference type="OrthoDB" id="432970at2759"/>
<feature type="region of interest" description="Disordered" evidence="5">
    <location>
        <begin position="314"/>
        <end position="363"/>
    </location>
</feature>
<comment type="caution">
    <text evidence="7">The sequence shown here is derived from an EMBL/GenBank/DDBJ whole genome shotgun (WGS) entry which is preliminary data.</text>
</comment>
<evidence type="ECO:0000256" key="3">
    <source>
        <dbReference type="ARBA" id="ARBA00022833"/>
    </source>
</evidence>
<protein>
    <recommendedName>
        <fullName evidence="6">MYND-type domain-containing protein</fullName>
    </recommendedName>
</protein>
<proteinExistence type="predicted"/>
<sequence>MAEAQLWPEPERERINLFHTQFSANQTKSHGKESSSAGASSTGAVHCTYCDSALDQSPHGGTNWCGNCRAAVYCNKQCQTADWRAGPGHPGHKCMCRLMALAKALPPANPDRSYVVQIKLCGKGRLSEWARLIAAGTDMGRAQVYHALAEGLGPRDRTLIALEARQHGLLDVRHGLLDVRVVPASVPLSAAAVAEFALQAVVAPKDGLPLIHMTANKPHRPYAIWIPHDPVDAAGIARPMAPRVGRILAGCGLATCVYYQGGRGPSAESRLLAEAGLQAKAPPGGAGKSGMSRELLNQLLVNSLVEVDVDYHSEDDESDEHYSAEEDEHAEGLDEQQREERRKSREEQRRSRNEPRAVSYDADEAALYAAQNATYQTYDDDVHNDGEAGAVTYESASEDEDFGLRPRPANSSSGHARMDSGADDGGETGSDNECSDGGIVSPQRHSLDSAGGGHVSSGGGGGGGWGRVAAGRRVMVVGGMGVFGLAAEGTDEDPMLDTAVQALREAGAVVQVAMYDRQAGKRGQEELAQALGSGRFGAAWVHAGGLLLLNGERAAAGVAREWFGLRWRMEGDYYCRTEHGLNPGCALLGPLAARLPPALDVKACLLAYVPGEQRVYVSAPGALSRSHVPAMAGAPVGDLAAVTVAAVGSGAVGFLGDVNWEEASLQLMTALVGQLAKPPK</sequence>
<dbReference type="PROSITE" id="PS50865">
    <property type="entry name" value="ZF_MYND_2"/>
    <property type="match status" value="1"/>
</dbReference>
<feature type="region of interest" description="Disordered" evidence="5">
    <location>
        <begin position="394"/>
        <end position="463"/>
    </location>
</feature>
<dbReference type="EMBL" id="JAEHOE010000044">
    <property type="protein sequence ID" value="KAG2492554.1"/>
    <property type="molecule type" value="Genomic_DNA"/>
</dbReference>
<evidence type="ECO:0000256" key="5">
    <source>
        <dbReference type="SAM" id="MobiDB-lite"/>
    </source>
</evidence>
<dbReference type="AlphaFoldDB" id="A0A835XZF5"/>
<dbReference type="InterPro" id="IPR002893">
    <property type="entry name" value="Znf_MYND"/>
</dbReference>
<evidence type="ECO:0000313" key="8">
    <source>
        <dbReference type="Proteomes" id="UP000612055"/>
    </source>
</evidence>
<keyword evidence="2 4" id="KW-0863">Zinc-finger</keyword>
<reference evidence="7" key="1">
    <citation type="journal article" date="2020" name="bioRxiv">
        <title>Comparative genomics of Chlamydomonas.</title>
        <authorList>
            <person name="Craig R.J."/>
            <person name="Hasan A.R."/>
            <person name="Ness R.W."/>
            <person name="Keightley P.D."/>
        </authorList>
    </citation>
    <scope>NUCLEOTIDE SEQUENCE</scope>
    <source>
        <strain evidence="7">CCAP 11/70</strain>
    </source>
</reference>
<dbReference type="Proteomes" id="UP000612055">
    <property type="component" value="Unassembled WGS sequence"/>
</dbReference>
<organism evidence="7 8">
    <name type="scientific">Edaphochlamys debaryana</name>
    <dbReference type="NCBI Taxonomy" id="47281"/>
    <lineage>
        <taxon>Eukaryota</taxon>
        <taxon>Viridiplantae</taxon>
        <taxon>Chlorophyta</taxon>
        <taxon>core chlorophytes</taxon>
        <taxon>Chlorophyceae</taxon>
        <taxon>CS clade</taxon>
        <taxon>Chlamydomonadales</taxon>
        <taxon>Chlamydomonadales incertae sedis</taxon>
        <taxon>Edaphochlamys</taxon>
    </lineage>
</organism>
<evidence type="ECO:0000256" key="1">
    <source>
        <dbReference type="ARBA" id="ARBA00022723"/>
    </source>
</evidence>
<evidence type="ECO:0000256" key="2">
    <source>
        <dbReference type="ARBA" id="ARBA00022771"/>
    </source>
</evidence>
<feature type="domain" description="MYND-type" evidence="6">
    <location>
        <begin position="47"/>
        <end position="96"/>
    </location>
</feature>
<gene>
    <name evidence="7" type="ORF">HYH03_009216</name>
</gene>